<dbReference type="PANTHER" id="PTHR40780">
    <property type="entry name" value="DUF3669 DOMAIN-CONTAINING PROTEIN"/>
    <property type="match status" value="1"/>
</dbReference>
<dbReference type="GeneID" id="92098988"/>
<evidence type="ECO:0000259" key="1">
    <source>
        <dbReference type="Pfam" id="PF12417"/>
    </source>
</evidence>
<dbReference type="EMBL" id="JAQQWL010000015">
    <property type="protein sequence ID" value="KAK8041509.1"/>
    <property type="molecule type" value="Genomic_DNA"/>
</dbReference>
<dbReference type="InterPro" id="IPR022137">
    <property type="entry name" value="Znf_prot_DUF3669"/>
</dbReference>
<reference evidence="2 3" key="1">
    <citation type="submission" date="2023-01" db="EMBL/GenBank/DDBJ databases">
        <title>Analysis of 21 Apiospora genomes using comparative genomics revels a genus with tremendous synthesis potential of carbohydrate active enzymes and secondary metabolites.</title>
        <authorList>
            <person name="Sorensen T."/>
        </authorList>
    </citation>
    <scope>NUCLEOTIDE SEQUENCE [LARGE SCALE GENOMIC DNA]</scope>
    <source>
        <strain evidence="2 3">CBS 135458</strain>
    </source>
</reference>
<gene>
    <name evidence="2" type="ORF">PG994_014516</name>
</gene>
<organism evidence="2 3">
    <name type="scientific">Apiospora phragmitis</name>
    <dbReference type="NCBI Taxonomy" id="2905665"/>
    <lineage>
        <taxon>Eukaryota</taxon>
        <taxon>Fungi</taxon>
        <taxon>Dikarya</taxon>
        <taxon>Ascomycota</taxon>
        <taxon>Pezizomycotina</taxon>
        <taxon>Sordariomycetes</taxon>
        <taxon>Xylariomycetidae</taxon>
        <taxon>Amphisphaeriales</taxon>
        <taxon>Apiosporaceae</taxon>
        <taxon>Apiospora</taxon>
    </lineage>
</organism>
<name>A0ABR1T6K8_9PEZI</name>
<protein>
    <recommendedName>
        <fullName evidence="1">DUF3669 domain-containing protein</fullName>
    </recommendedName>
</protein>
<dbReference type="PANTHER" id="PTHR40780:SF3">
    <property type="entry name" value="DUF3669 DOMAIN-CONTAINING PROTEIN"/>
    <property type="match status" value="1"/>
</dbReference>
<proteinExistence type="predicted"/>
<accession>A0ABR1T6K8</accession>
<feature type="domain" description="DUF3669" evidence="1">
    <location>
        <begin position="217"/>
        <end position="277"/>
    </location>
</feature>
<evidence type="ECO:0000313" key="2">
    <source>
        <dbReference type="EMBL" id="KAK8041509.1"/>
    </source>
</evidence>
<dbReference type="Pfam" id="PF12417">
    <property type="entry name" value="DUF3669"/>
    <property type="match status" value="1"/>
</dbReference>
<sequence>MSAMNIMAKTTLQDKQLHCIGAGACGSVWSTNNYNDDKATSTVLKREDGAKGRSLLNDYQVHLSVIHALPRCPESIRTAFRIPQCHGFFRPGEHTRLFLQRFPLEQQQSCNILVSQRIPPLSKMTRDLLCDKYCPPSFLDQIKADPRSVDCLIRPYLGRRRDPGNAGRQSKFQSFSLQNHVVSIDQMDDLGITADMKEQYAAAMAKALAFMHWCARIDADDVEPLSMYEAGIALAQKAFYRNDLYYPRPARAHPEDQRLWLVFKRSFLEASLSILRSDASVASDIPNDLPSQADGSHRVWRGWAFWMMTR</sequence>
<dbReference type="RefSeq" id="XP_066709054.1">
    <property type="nucleotide sequence ID" value="XM_066865925.1"/>
</dbReference>
<comment type="caution">
    <text evidence="2">The sequence shown here is derived from an EMBL/GenBank/DDBJ whole genome shotgun (WGS) entry which is preliminary data.</text>
</comment>
<dbReference type="Proteomes" id="UP001480595">
    <property type="component" value="Unassembled WGS sequence"/>
</dbReference>
<evidence type="ECO:0000313" key="3">
    <source>
        <dbReference type="Proteomes" id="UP001480595"/>
    </source>
</evidence>
<keyword evidence="3" id="KW-1185">Reference proteome</keyword>